<evidence type="ECO:0000256" key="1">
    <source>
        <dbReference type="SAM" id="Coils"/>
    </source>
</evidence>
<keyword evidence="4" id="KW-1185">Reference proteome</keyword>
<dbReference type="AlphaFoldDB" id="A0A9P0H1M6"/>
<feature type="region of interest" description="Disordered" evidence="2">
    <location>
        <begin position="1"/>
        <end position="80"/>
    </location>
</feature>
<accession>A0A9P0H1M6</accession>
<dbReference type="OrthoDB" id="10432438at2759"/>
<proteinExistence type="predicted"/>
<feature type="coiled-coil region" evidence="1">
    <location>
        <begin position="250"/>
        <end position="277"/>
    </location>
</feature>
<keyword evidence="1" id="KW-0175">Coiled coil</keyword>
<evidence type="ECO:0000313" key="3">
    <source>
        <dbReference type="EMBL" id="CAH1389895.1"/>
    </source>
</evidence>
<gene>
    <name evidence="3" type="ORF">NEZAVI_LOCUS1189</name>
</gene>
<evidence type="ECO:0000313" key="4">
    <source>
        <dbReference type="Proteomes" id="UP001152798"/>
    </source>
</evidence>
<dbReference type="Proteomes" id="UP001152798">
    <property type="component" value="Chromosome 1"/>
</dbReference>
<reference evidence="3" key="1">
    <citation type="submission" date="2022-01" db="EMBL/GenBank/DDBJ databases">
        <authorList>
            <person name="King R."/>
        </authorList>
    </citation>
    <scope>NUCLEOTIDE SEQUENCE</scope>
</reference>
<evidence type="ECO:0000256" key="2">
    <source>
        <dbReference type="SAM" id="MobiDB-lite"/>
    </source>
</evidence>
<dbReference type="EMBL" id="OV725077">
    <property type="protein sequence ID" value="CAH1389895.1"/>
    <property type="molecule type" value="Genomic_DNA"/>
</dbReference>
<sequence length="366" mass="42622">MEGTKNEKVYSGLGTEEPQTEPLQGGALGKVTCPDVSQGHQESKATGDLEELEVEMGDRDEVPKGQRPKRGRTEGEIDTTPVKGGEVFEWAGSQSEERGWTVERIIRTKKMRRHSFVSSPEELKGMAEESFVVKEYCEEMDQLINEIRSYTDRTLSTKDRRHVNYILPRLDRIMEARTKWEEEARRMRRCEWVESKIVNIEQEIKSMNPREWKQDMKDMINEIVEDRVKEIVKGVKKEMQDFGKKVRQDNEVLMRSLEECDQNRKEEEEKIKNLIRIEIRKGKEATDAKFNEMKMMFTDVKSAMDAVHGNMGVLKERVKEMPWSKIDEVRMGIEKLGETDISKDIRQIGKEMKEVKEKNGRGNQSA</sequence>
<protein>
    <submittedName>
        <fullName evidence="3">Uncharacterized protein</fullName>
    </submittedName>
</protein>
<organism evidence="3 4">
    <name type="scientific">Nezara viridula</name>
    <name type="common">Southern green stink bug</name>
    <name type="synonym">Cimex viridulus</name>
    <dbReference type="NCBI Taxonomy" id="85310"/>
    <lineage>
        <taxon>Eukaryota</taxon>
        <taxon>Metazoa</taxon>
        <taxon>Ecdysozoa</taxon>
        <taxon>Arthropoda</taxon>
        <taxon>Hexapoda</taxon>
        <taxon>Insecta</taxon>
        <taxon>Pterygota</taxon>
        <taxon>Neoptera</taxon>
        <taxon>Paraneoptera</taxon>
        <taxon>Hemiptera</taxon>
        <taxon>Heteroptera</taxon>
        <taxon>Panheteroptera</taxon>
        <taxon>Pentatomomorpha</taxon>
        <taxon>Pentatomoidea</taxon>
        <taxon>Pentatomidae</taxon>
        <taxon>Pentatominae</taxon>
        <taxon>Nezara</taxon>
    </lineage>
</organism>
<name>A0A9P0H1M6_NEZVI</name>